<dbReference type="EMBL" id="GBXM01050667">
    <property type="protein sequence ID" value="JAH57910.1"/>
    <property type="molecule type" value="Transcribed_RNA"/>
</dbReference>
<reference evidence="2" key="2">
    <citation type="journal article" date="2015" name="Fish Shellfish Immunol.">
        <title>Early steps in the European eel (Anguilla anguilla)-Vibrio vulnificus interaction in the gills: Role of the RtxA13 toxin.</title>
        <authorList>
            <person name="Callol A."/>
            <person name="Pajuelo D."/>
            <person name="Ebbesson L."/>
            <person name="Teles M."/>
            <person name="MacKenzie S."/>
            <person name="Amaro C."/>
        </authorList>
    </citation>
    <scope>NUCLEOTIDE SEQUENCE</scope>
</reference>
<accession>A0A0E9TYA9</accession>
<dbReference type="AlphaFoldDB" id="A0A0E9TYA9"/>
<proteinExistence type="predicted"/>
<sequence length="30" mass="3265">MMSPTSTLSNLRTRLSGPAERTVQVTVPFS</sequence>
<evidence type="ECO:0000256" key="1">
    <source>
        <dbReference type="SAM" id="MobiDB-lite"/>
    </source>
</evidence>
<feature type="compositionally biased region" description="Polar residues" evidence="1">
    <location>
        <begin position="1"/>
        <end position="13"/>
    </location>
</feature>
<protein>
    <submittedName>
        <fullName evidence="2">Uncharacterized protein</fullName>
    </submittedName>
</protein>
<organism evidence="2">
    <name type="scientific">Anguilla anguilla</name>
    <name type="common">European freshwater eel</name>
    <name type="synonym">Muraena anguilla</name>
    <dbReference type="NCBI Taxonomy" id="7936"/>
    <lineage>
        <taxon>Eukaryota</taxon>
        <taxon>Metazoa</taxon>
        <taxon>Chordata</taxon>
        <taxon>Craniata</taxon>
        <taxon>Vertebrata</taxon>
        <taxon>Euteleostomi</taxon>
        <taxon>Actinopterygii</taxon>
        <taxon>Neopterygii</taxon>
        <taxon>Teleostei</taxon>
        <taxon>Anguilliformes</taxon>
        <taxon>Anguillidae</taxon>
        <taxon>Anguilla</taxon>
    </lineage>
</organism>
<feature type="region of interest" description="Disordered" evidence="1">
    <location>
        <begin position="1"/>
        <end position="30"/>
    </location>
</feature>
<reference evidence="2" key="1">
    <citation type="submission" date="2014-11" db="EMBL/GenBank/DDBJ databases">
        <authorList>
            <person name="Amaro Gonzalez C."/>
        </authorList>
    </citation>
    <scope>NUCLEOTIDE SEQUENCE</scope>
</reference>
<name>A0A0E9TYA9_ANGAN</name>
<evidence type="ECO:0000313" key="2">
    <source>
        <dbReference type="EMBL" id="JAH57910.1"/>
    </source>
</evidence>